<proteinExistence type="predicted"/>
<keyword evidence="1" id="KW-0812">Transmembrane</keyword>
<comment type="caution">
    <text evidence="2">The sequence shown here is derived from an EMBL/GenBank/DDBJ whole genome shotgun (WGS) entry which is preliminary data.</text>
</comment>
<keyword evidence="1" id="KW-0472">Membrane</keyword>
<keyword evidence="1" id="KW-1133">Transmembrane helix</keyword>
<keyword evidence="3" id="KW-1185">Reference proteome</keyword>
<evidence type="ECO:0000313" key="2">
    <source>
        <dbReference type="EMBL" id="MCI16107.1"/>
    </source>
</evidence>
<protein>
    <submittedName>
        <fullName evidence="2">Putative proteasome inhibitor</fullName>
    </submittedName>
</protein>
<evidence type="ECO:0000256" key="1">
    <source>
        <dbReference type="SAM" id="Phobius"/>
    </source>
</evidence>
<dbReference type="GO" id="GO:0000502">
    <property type="term" value="C:proteasome complex"/>
    <property type="evidence" value="ECO:0007669"/>
    <property type="project" value="UniProtKB-KW"/>
</dbReference>
<feature type="transmembrane region" description="Helical" evidence="1">
    <location>
        <begin position="12"/>
        <end position="30"/>
    </location>
</feature>
<accession>A0A392PWQ2</accession>
<dbReference type="AlphaFoldDB" id="A0A392PWQ2"/>
<evidence type="ECO:0000313" key="3">
    <source>
        <dbReference type="Proteomes" id="UP000265520"/>
    </source>
</evidence>
<dbReference type="EMBL" id="LXQA010099440">
    <property type="protein sequence ID" value="MCI16107.1"/>
    <property type="molecule type" value="Genomic_DNA"/>
</dbReference>
<dbReference type="Proteomes" id="UP000265520">
    <property type="component" value="Unassembled WGS sequence"/>
</dbReference>
<reference evidence="2 3" key="1">
    <citation type="journal article" date="2018" name="Front. Plant Sci.">
        <title>Red Clover (Trifolium pratense) and Zigzag Clover (T. medium) - A Picture of Genomic Similarities and Differences.</title>
        <authorList>
            <person name="Dluhosova J."/>
            <person name="Istvanek J."/>
            <person name="Nedelnik J."/>
            <person name="Repkova J."/>
        </authorList>
    </citation>
    <scope>NUCLEOTIDE SEQUENCE [LARGE SCALE GENOMIC DNA]</scope>
    <source>
        <strain evidence="3">cv. 10/8</strain>
        <tissue evidence="2">Leaf</tissue>
    </source>
</reference>
<sequence length="59" mass="6589">MDEKKGKELQEIFVIFYLQLLSSWGVWLLVPLCMGVPPGARFDPIGPPGVPGFEPNRFA</sequence>
<name>A0A392PWQ2_9FABA</name>
<feature type="non-terminal residue" evidence="2">
    <location>
        <position position="59"/>
    </location>
</feature>
<organism evidence="2 3">
    <name type="scientific">Trifolium medium</name>
    <dbReference type="NCBI Taxonomy" id="97028"/>
    <lineage>
        <taxon>Eukaryota</taxon>
        <taxon>Viridiplantae</taxon>
        <taxon>Streptophyta</taxon>
        <taxon>Embryophyta</taxon>
        <taxon>Tracheophyta</taxon>
        <taxon>Spermatophyta</taxon>
        <taxon>Magnoliopsida</taxon>
        <taxon>eudicotyledons</taxon>
        <taxon>Gunneridae</taxon>
        <taxon>Pentapetalae</taxon>
        <taxon>rosids</taxon>
        <taxon>fabids</taxon>
        <taxon>Fabales</taxon>
        <taxon>Fabaceae</taxon>
        <taxon>Papilionoideae</taxon>
        <taxon>50 kb inversion clade</taxon>
        <taxon>NPAAA clade</taxon>
        <taxon>Hologalegina</taxon>
        <taxon>IRL clade</taxon>
        <taxon>Trifolieae</taxon>
        <taxon>Trifolium</taxon>
    </lineage>
</organism>
<keyword evidence="2" id="KW-0647">Proteasome</keyword>